<dbReference type="SUPFAM" id="SSF100950">
    <property type="entry name" value="NagB/RpiA/CoA transferase-like"/>
    <property type="match status" value="1"/>
</dbReference>
<dbReference type="InterPro" id="IPR036390">
    <property type="entry name" value="WH_DNA-bd_sf"/>
</dbReference>
<dbReference type="InterPro" id="IPR050313">
    <property type="entry name" value="Carb_Metab_HTH_regulators"/>
</dbReference>
<dbReference type="EMBL" id="RBIL01000002">
    <property type="protein sequence ID" value="RKQ87146.1"/>
    <property type="molecule type" value="Genomic_DNA"/>
</dbReference>
<evidence type="ECO:0000313" key="8">
    <source>
        <dbReference type="EMBL" id="RKQ87146.1"/>
    </source>
</evidence>
<gene>
    <name evidence="8" type="ORF">C8N24_5166</name>
</gene>
<dbReference type="InterPro" id="IPR036388">
    <property type="entry name" value="WH-like_DNA-bd_sf"/>
</dbReference>
<sequence length="247" mass="25804">MLAPSRHEAILGTLAHHGTVATAEVAERLGVSVDTVRRDLLELESSGHLRRVHGGAVRPAPGPRRFTERVDRDAGGKAAVAALAAGLIRRGEVVAVGGGTTTLALARRLAPDSASTIVTASPDVALALRDLPDVDVIVLGGTLDRTSQTLVGADTIAQIQTLRPDMCVIGACSIHPEVGLTMREREEAQVMRALVERSRRVVALATAEKLGTAAPYVVSERVDTLVTDAPASALDAYAQAGVELVRP</sequence>
<dbReference type="SMART" id="SM00420">
    <property type="entry name" value="HTH_DEOR"/>
    <property type="match status" value="1"/>
</dbReference>
<dbReference type="GO" id="GO:0003677">
    <property type="term" value="F:DNA binding"/>
    <property type="evidence" value="ECO:0007669"/>
    <property type="project" value="UniProtKB-KW"/>
</dbReference>
<keyword evidence="4" id="KW-0238">DNA-binding</keyword>
<dbReference type="PANTHER" id="PTHR30363:SF4">
    <property type="entry name" value="GLYCEROL-3-PHOSPHATE REGULON REPRESSOR"/>
    <property type="match status" value="1"/>
</dbReference>
<dbReference type="Gene3D" id="1.10.10.10">
    <property type="entry name" value="Winged helix-like DNA-binding domain superfamily/Winged helix DNA-binding domain"/>
    <property type="match status" value="1"/>
</dbReference>
<keyword evidence="3" id="KW-0805">Transcription regulation</keyword>
<evidence type="ECO:0000256" key="4">
    <source>
        <dbReference type="ARBA" id="ARBA00023125"/>
    </source>
</evidence>
<keyword evidence="5" id="KW-0804">Transcription</keyword>
<accession>A0A660KZV5</accession>
<organism evidence="8 9">
    <name type="scientific">Solirubrobacter pauli</name>
    <dbReference type="NCBI Taxonomy" id="166793"/>
    <lineage>
        <taxon>Bacteria</taxon>
        <taxon>Bacillati</taxon>
        <taxon>Actinomycetota</taxon>
        <taxon>Thermoleophilia</taxon>
        <taxon>Solirubrobacterales</taxon>
        <taxon>Solirubrobacteraceae</taxon>
        <taxon>Solirubrobacter</taxon>
    </lineage>
</organism>
<evidence type="ECO:0000256" key="6">
    <source>
        <dbReference type="ARBA" id="ARBA00024937"/>
    </source>
</evidence>
<evidence type="ECO:0000256" key="3">
    <source>
        <dbReference type="ARBA" id="ARBA00023015"/>
    </source>
</evidence>
<dbReference type="SUPFAM" id="SSF46785">
    <property type="entry name" value="Winged helix' DNA-binding domain"/>
    <property type="match status" value="1"/>
</dbReference>
<dbReference type="AlphaFoldDB" id="A0A660KZV5"/>
<dbReference type="InterPro" id="IPR014036">
    <property type="entry name" value="DeoR-like_C"/>
</dbReference>
<dbReference type="Gene3D" id="3.40.50.1360">
    <property type="match status" value="1"/>
</dbReference>
<comment type="function">
    <text evidence="6">Repressor of the lactose catabolism operon. Galactose-6-phosphate is the inducer.</text>
</comment>
<feature type="domain" description="HTH deoR-type" evidence="7">
    <location>
        <begin position="3"/>
        <end position="58"/>
    </location>
</feature>
<dbReference type="Proteomes" id="UP000278962">
    <property type="component" value="Unassembled WGS sequence"/>
</dbReference>
<evidence type="ECO:0000256" key="2">
    <source>
        <dbReference type="ARBA" id="ARBA00022491"/>
    </source>
</evidence>
<evidence type="ECO:0000256" key="1">
    <source>
        <dbReference type="ARBA" id="ARBA00021390"/>
    </source>
</evidence>
<dbReference type="Pfam" id="PF08220">
    <property type="entry name" value="HTH_DeoR"/>
    <property type="match status" value="1"/>
</dbReference>
<keyword evidence="2" id="KW-0678">Repressor</keyword>
<dbReference type="PANTHER" id="PTHR30363">
    <property type="entry name" value="HTH-TYPE TRANSCRIPTIONAL REGULATOR SRLR-RELATED"/>
    <property type="match status" value="1"/>
</dbReference>
<dbReference type="PROSITE" id="PS51000">
    <property type="entry name" value="HTH_DEOR_2"/>
    <property type="match status" value="1"/>
</dbReference>
<dbReference type="PRINTS" id="PR00037">
    <property type="entry name" value="HTHLACR"/>
</dbReference>
<keyword evidence="9" id="KW-1185">Reference proteome</keyword>
<proteinExistence type="predicted"/>
<dbReference type="InterPro" id="IPR037171">
    <property type="entry name" value="NagB/RpiA_transferase-like"/>
</dbReference>
<dbReference type="PROSITE" id="PS00894">
    <property type="entry name" value="HTH_DEOR_1"/>
    <property type="match status" value="1"/>
</dbReference>
<dbReference type="RefSeq" id="WP_170179409.1">
    <property type="nucleotide sequence ID" value="NZ_RBIL01000002.1"/>
</dbReference>
<evidence type="ECO:0000259" key="7">
    <source>
        <dbReference type="PROSITE" id="PS51000"/>
    </source>
</evidence>
<dbReference type="InterPro" id="IPR001034">
    <property type="entry name" value="DeoR_HTH"/>
</dbReference>
<dbReference type="SMART" id="SM01134">
    <property type="entry name" value="DeoRC"/>
    <property type="match status" value="1"/>
</dbReference>
<dbReference type="InterPro" id="IPR018356">
    <property type="entry name" value="Tscrpt_reg_HTH_DeoR_CS"/>
</dbReference>
<reference evidence="8 9" key="1">
    <citation type="submission" date="2018-10" db="EMBL/GenBank/DDBJ databases">
        <title>Genomic Encyclopedia of Archaeal and Bacterial Type Strains, Phase II (KMG-II): from individual species to whole genera.</title>
        <authorList>
            <person name="Goeker M."/>
        </authorList>
    </citation>
    <scope>NUCLEOTIDE SEQUENCE [LARGE SCALE GENOMIC DNA]</scope>
    <source>
        <strain evidence="8 9">DSM 14954</strain>
    </source>
</reference>
<dbReference type="GO" id="GO:0003700">
    <property type="term" value="F:DNA-binding transcription factor activity"/>
    <property type="evidence" value="ECO:0007669"/>
    <property type="project" value="InterPro"/>
</dbReference>
<evidence type="ECO:0000256" key="5">
    <source>
        <dbReference type="ARBA" id="ARBA00023163"/>
    </source>
</evidence>
<dbReference type="Pfam" id="PF00455">
    <property type="entry name" value="DeoRC"/>
    <property type="match status" value="1"/>
</dbReference>
<protein>
    <recommendedName>
        <fullName evidence="1">Lactose phosphotransferase system repressor</fullName>
    </recommendedName>
</protein>
<name>A0A660KZV5_9ACTN</name>
<evidence type="ECO:0000313" key="9">
    <source>
        <dbReference type="Proteomes" id="UP000278962"/>
    </source>
</evidence>
<comment type="caution">
    <text evidence="8">The sequence shown here is derived from an EMBL/GenBank/DDBJ whole genome shotgun (WGS) entry which is preliminary data.</text>
</comment>